<accession>A0A443S815</accession>
<dbReference type="AlphaFoldDB" id="A0A443S815"/>
<dbReference type="STRING" id="299467.A0A443S815"/>
<dbReference type="PANTHER" id="PTHR10131">
    <property type="entry name" value="TNF RECEPTOR ASSOCIATED FACTOR"/>
    <property type="match status" value="1"/>
</dbReference>
<keyword evidence="3" id="KW-0862">Zinc</keyword>
<dbReference type="InterPro" id="IPR017907">
    <property type="entry name" value="Znf_RING_CS"/>
</dbReference>
<dbReference type="PROSITE" id="PS00518">
    <property type="entry name" value="ZF_RING_1"/>
    <property type="match status" value="1"/>
</dbReference>
<dbReference type="SUPFAM" id="SSF57850">
    <property type="entry name" value="RING/U-box"/>
    <property type="match status" value="1"/>
</dbReference>
<keyword evidence="2 4" id="KW-0863">Zinc-finger</keyword>
<dbReference type="Gene3D" id="3.30.40.10">
    <property type="entry name" value="Zinc/RING finger domain, C3HC4 (zinc finger)"/>
    <property type="match status" value="1"/>
</dbReference>
<evidence type="ECO:0000256" key="1">
    <source>
        <dbReference type="ARBA" id="ARBA00022723"/>
    </source>
</evidence>
<gene>
    <name evidence="6" type="ORF">B4U80_00134</name>
</gene>
<dbReference type="SMART" id="SM00184">
    <property type="entry name" value="RING"/>
    <property type="match status" value="1"/>
</dbReference>
<dbReference type="InterPro" id="IPR027370">
    <property type="entry name" value="Znf-RING_euk"/>
</dbReference>
<evidence type="ECO:0000313" key="7">
    <source>
        <dbReference type="Proteomes" id="UP000288716"/>
    </source>
</evidence>
<name>A0A443S815_9ACAR</name>
<feature type="domain" description="RING-type" evidence="5">
    <location>
        <begin position="41"/>
        <end position="79"/>
    </location>
</feature>
<keyword evidence="1" id="KW-0479">Metal-binding</keyword>
<organism evidence="6 7">
    <name type="scientific">Leptotrombidium deliense</name>
    <dbReference type="NCBI Taxonomy" id="299467"/>
    <lineage>
        <taxon>Eukaryota</taxon>
        <taxon>Metazoa</taxon>
        <taxon>Ecdysozoa</taxon>
        <taxon>Arthropoda</taxon>
        <taxon>Chelicerata</taxon>
        <taxon>Arachnida</taxon>
        <taxon>Acari</taxon>
        <taxon>Acariformes</taxon>
        <taxon>Trombidiformes</taxon>
        <taxon>Prostigmata</taxon>
        <taxon>Anystina</taxon>
        <taxon>Parasitengona</taxon>
        <taxon>Trombiculoidea</taxon>
        <taxon>Trombiculidae</taxon>
        <taxon>Leptotrombidium</taxon>
    </lineage>
</organism>
<dbReference type="Proteomes" id="UP000288716">
    <property type="component" value="Unassembled WGS sequence"/>
</dbReference>
<protein>
    <submittedName>
        <fullName evidence="6">E3 ubiquitin-protein ligase NRDP1-like protein</fullName>
    </submittedName>
</protein>
<evidence type="ECO:0000256" key="4">
    <source>
        <dbReference type="PROSITE-ProRule" id="PRU00175"/>
    </source>
</evidence>
<dbReference type="InterPro" id="IPR001841">
    <property type="entry name" value="Znf_RING"/>
</dbReference>
<dbReference type="EMBL" id="NCKV01006042">
    <property type="protein sequence ID" value="RWS23696.1"/>
    <property type="molecule type" value="Genomic_DNA"/>
</dbReference>
<keyword evidence="7" id="KW-1185">Reference proteome</keyword>
<dbReference type="PROSITE" id="PS50089">
    <property type="entry name" value="ZF_RING_2"/>
    <property type="match status" value="1"/>
</dbReference>
<dbReference type="GO" id="GO:0008270">
    <property type="term" value="F:zinc ion binding"/>
    <property type="evidence" value="ECO:0007669"/>
    <property type="project" value="UniProtKB-KW"/>
</dbReference>
<dbReference type="PANTHER" id="PTHR10131:SF94">
    <property type="entry name" value="TNF RECEPTOR-ASSOCIATED FACTOR 4"/>
    <property type="match status" value="1"/>
</dbReference>
<comment type="caution">
    <text evidence="6">The sequence shown here is derived from an EMBL/GenBank/DDBJ whole genome shotgun (WGS) entry which is preliminary data.</text>
</comment>
<evidence type="ECO:0000256" key="3">
    <source>
        <dbReference type="ARBA" id="ARBA00022833"/>
    </source>
</evidence>
<dbReference type="VEuPathDB" id="VectorBase:LDEU008344"/>
<dbReference type="OrthoDB" id="6506853at2759"/>
<dbReference type="Pfam" id="PF13445">
    <property type="entry name" value="zf-RING_UBOX"/>
    <property type="match status" value="1"/>
</dbReference>
<evidence type="ECO:0000313" key="6">
    <source>
        <dbReference type="EMBL" id="RWS23696.1"/>
    </source>
</evidence>
<dbReference type="SUPFAM" id="SSF49599">
    <property type="entry name" value="TRAF domain-like"/>
    <property type="match status" value="1"/>
</dbReference>
<reference evidence="6 7" key="1">
    <citation type="journal article" date="2018" name="Gigascience">
        <title>Genomes of trombidid mites reveal novel predicted allergens and laterally-transferred genes associated with secondary metabolism.</title>
        <authorList>
            <person name="Dong X."/>
            <person name="Chaisiri K."/>
            <person name="Xia D."/>
            <person name="Armstrong S.D."/>
            <person name="Fang Y."/>
            <person name="Donnelly M.J."/>
            <person name="Kadowaki T."/>
            <person name="McGarry J.W."/>
            <person name="Darby A.C."/>
            <person name="Makepeace B.L."/>
        </authorList>
    </citation>
    <scope>NUCLEOTIDE SEQUENCE [LARGE SCALE GENOMIC DNA]</scope>
    <source>
        <strain evidence="6">UoL-UT</strain>
    </source>
</reference>
<dbReference type="InterPro" id="IPR013083">
    <property type="entry name" value="Znf_RING/FYVE/PHD"/>
</dbReference>
<proteinExistence type="predicted"/>
<evidence type="ECO:0000256" key="2">
    <source>
        <dbReference type="ARBA" id="ARBA00022771"/>
    </source>
</evidence>
<evidence type="ECO:0000259" key="5">
    <source>
        <dbReference type="PROSITE" id="PS50089"/>
    </source>
</evidence>
<sequence>MSSRMDASTVTVVHAPLSGIALGYDRSRFVNLSDFADELSCPICLGIFREPVTTSCRHVFCKQCIKLWSLKSMTCPVDRKRIRKLHKPPVLLENILSKLRIRCEFEEFGCSKVVALNSFDEHLKCCDFKPKGTFKRLFHWIFK</sequence>